<keyword evidence="3" id="KW-1185">Reference proteome</keyword>
<feature type="compositionally biased region" description="Low complexity" evidence="1">
    <location>
        <begin position="134"/>
        <end position="144"/>
    </location>
</feature>
<dbReference type="AlphaFoldDB" id="A0A8H6CK04"/>
<dbReference type="PANTHER" id="PTHR40069:SF1">
    <property type="entry name" value="YWBE PROTEIN"/>
    <property type="match status" value="1"/>
</dbReference>
<organism evidence="2 3">
    <name type="scientific">Letharia lupina</name>
    <dbReference type="NCBI Taxonomy" id="560253"/>
    <lineage>
        <taxon>Eukaryota</taxon>
        <taxon>Fungi</taxon>
        <taxon>Dikarya</taxon>
        <taxon>Ascomycota</taxon>
        <taxon>Pezizomycotina</taxon>
        <taxon>Lecanoromycetes</taxon>
        <taxon>OSLEUM clade</taxon>
        <taxon>Lecanoromycetidae</taxon>
        <taxon>Lecanorales</taxon>
        <taxon>Lecanorineae</taxon>
        <taxon>Parmeliaceae</taxon>
        <taxon>Letharia</taxon>
    </lineage>
</organism>
<evidence type="ECO:0000256" key="1">
    <source>
        <dbReference type="SAM" id="MobiDB-lite"/>
    </source>
</evidence>
<protein>
    <submittedName>
        <fullName evidence="2">Uncharacterized protein</fullName>
    </submittedName>
</protein>
<dbReference type="GeneID" id="59338403"/>
<comment type="caution">
    <text evidence="2">The sequence shown here is derived from an EMBL/GenBank/DDBJ whole genome shotgun (WGS) entry which is preliminary data.</text>
</comment>
<feature type="region of interest" description="Disordered" evidence="1">
    <location>
        <begin position="61"/>
        <end position="157"/>
    </location>
</feature>
<evidence type="ECO:0000313" key="3">
    <source>
        <dbReference type="Proteomes" id="UP000593566"/>
    </source>
</evidence>
<reference evidence="2 3" key="1">
    <citation type="journal article" date="2020" name="Genomics">
        <title>Complete, high-quality genomes from long-read metagenomic sequencing of two wolf lichen thalli reveals enigmatic genome architecture.</title>
        <authorList>
            <person name="McKenzie S.K."/>
            <person name="Walston R.F."/>
            <person name="Allen J.L."/>
        </authorList>
    </citation>
    <scope>NUCLEOTIDE SEQUENCE [LARGE SCALE GENOMIC DNA]</scope>
    <source>
        <strain evidence="2">WasteWater1</strain>
    </source>
</reference>
<dbReference type="InterPro" id="IPR019240">
    <property type="entry name" value="DUF2196"/>
</dbReference>
<gene>
    <name evidence="2" type="ORF">HO133_010011</name>
</gene>
<sequence>MVVPKMSQLRPGVSVNVVLKADQRSGRLTSGSISEILTRGDHPRGIKVRLTNGQVGRVQSLSAPSQLSASSDISLHPLSTSVSPETYNGERGPSKSHSTGGGSSRRGGKALQDDYRQDPTPLESRSLADYIRLPSSPEPASAPSITVEEPSLQTQMESEYPKLDSALIAAIVADYPDPAEAKNVLSALS</sequence>
<dbReference type="RefSeq" id="XP_037153684.1">
    <property type="nucleotide sequence ID" value="XM_037300867.1"/>
</dbReference>
<dbReference type="PANTHER" id="PTHR40069">
    <property type="entry name" value="YWBE PROTEIN"/>
    <property type="match status" value="1"/>
</dbReference>
<feature type="compositionally biased region" description="Polar residues" evidence="1">
    <location>
        <begin position="77"/>
        <end position="86"/>
    </location>
</feature>
<name>A0A8H6CK04_9LECA</name>
<accession>A0A8H6CK04</accession>
<dbReference type="EMBL" id="JACCJB010000008">
    <property type="protein sequence ID" value="KAF6224817.1"/>
    <property type="molecule type" value="Genomic_DNA"/>
</dbReference>
<dbReference type="Proteomes" id="UP000593566">
    <property type="component" value="Unassembled WGS sequence"/>
</dbReference>
<feature type="compositionally biased region" description="Low complexity" evidence="1">
    <location>
        <begin position="61"/>
        <end position="71"/>
    </location>
</feature>
<proteinExistence type="predicted"/>
<dbReference type="Pfam" id="PF09962">
    <property type="entry name" value="DUF2196"/>
    <property type="match status" value="1"/>
</dbReference>
<dbReference type="NCBIfam" id="TIGR03833">
    <property type="entry name" value="YwbE family protein"/>
    <property type="match status" value="1"/>
</dbReference>
<evidence type="ECO:0000313" key="2">
    <source>
        <dbReference type="EMBL" id="KAF6224817.1"/>
    </source>
</evidence>